<reference evidence="2 3" key="1">
    <citation type="journal article" date="2013" name="PLoS ONE">
        <title>Bacterial endosymbiosis in a chordate host: long-term co-evolution and conservation of secondary metabolism.</title>
        <authorList>
            <person name="Kwan J.C."/>
            <person name="Schmidt E.W."/>
        </authorList>
    </citation>
    <scope>NUCLEOTIDE SEQUENCE [LARGE SCALE GENOMIC DNA]</scope>
    <source>
        <strain evidence="3">L6</strain>
    </source>
</reference>
<dbReference type="AlphaFoldDB" id="W2UZW1"/>
<accession>W2UZW1</accession>
<comment type="caution">
    <text evidence="2">The sequence shown here is derived from an EMBL/GenBank/DDBJ whole genome shotgun (WGS) entry which is preliminary data.</text>
</comment>
<gene>
    <name evidence="2" type="ORF">P857_315</name>
</gene>
<evidence type="ECO:0000259" key="1">
    <source>
        <dbReference type="Pfam" id="PF02129"/>
    </source>
</evidence>
<name>W2UZW1_9RICK</name>
<evidence type="ECO:0000313" key="3">
    <source>
        <dbReference type="Proteomes" id="UP000018951"/>
    </source>
</evidence>
<dbReference type="Gene3D" id="3.40.50.1820">
    <property type="entry name" value="alpha/beta hydrolase"/>
    <property type="match status" value="1"/>
</dbReference>
<organism evidence="2 3">
    <name type="scientific">Candidatus Xenolissoclinum pacificiensis L6</name>
    <dbReference type="NCBI Taxonomy" id="1401685"/>
    <lineage>
        <taxon>Bacteria</taxon>
        <taxon>Pseudomonadati</taxon>
        <taxon>Pseudomonadota</taxon>
        <taxon>Alphaproteobacteria</taxon>
        <taxon>Rickettsiales</taxon>
        <taxon>Anaplasmataceae</taxon>
        <taxon>Candidatus Xenolissoclinum</taxon>
    </lineage>
</organism>
<evidence type="ECO:0000313" key="2">
    <source>
        <dbReference type="EMBL" id="ETO91400.1"/>
    </source>
</evidence>
<dbReference type="SUPFAM" id="SSF53474">
    <property type="entry name" value="alpha/beta-Hydrolases"/>
    <property type="match status" value="1"/>
</dbReference>
<sequence length="237" mass="27247">MFNILIPGLAGKLEVKYVRNNDDRCALILPPHPNQPQQYPKMNFDIRIVECMENAFHKSGFSTLRVIYRGTGKSEGNITDAPEEILRDTNKAINWLENNIPLVQELWISGYSYGAWLSLNMLMRRPEITGFVIVGLPTTNNYDYSFVSPYHDGGLIIQSTQDPLSPNISEVQNIVQNLSASSISQRDLIDYTQIESNYYDFTHPDEFLKIENRIFQHLNDKLNSTKTTEHHSYQETT</sequence>
<dbReference type="EMBL" id="AXCJ01000005">
    <property type="protein sequence ID" value="ETO91400.1"/>
    <property type="molecule type" value="Genomic_DNA"/>
</dbReference>
<dbReference type="Pfam" id="PF02129">
    <property type="entry name" value="Peptidase_S15"/>
    <property type="match status" value="1"/>
</dbReference>
<protein>
    <recommendedName>
        <fullName evidence="1">Xaa-Pro dipeptidyl-peptidase-like domain-containing protein</fullName>
    </recommendedName>
</protein>
<dbReference type="InterPro" id="IPR000383">
    <property type="entry name" value="Xaa-Pro-like_dom"/>
</dbReference>
<dbReference type="InterPro" id="IPR029058">
    <property type="entry name" value="AB_hydrolase_fold"/>
</dbReference>
<dbReference type="Proteomes" id="UP000018951">
    <property type="component" value="Unassembled WGS sequence"/>
</dbReference>
<proteinExistence type="predicted"/>
<feature type="domain" description="Xaa-Pro dipeptidyl-peptidase-like" evidence="1">
    <location>
        <begin position="45"/>
        <end position="146"/>
    </location>
</feature>
<dbReference type="STRING" id="1401685.P857_315"/>
<dbReference type="GO" id="GO:0016787">
    <property type="term" value="F:hydrolase activity"/>
    <property type="evidence" value="ECO:0007669"/>
    <property type="project" value="InterPro"/>
</dbReference>
<keyword evidence="3" id="KW-1185">Reference proteome</keyword>
<dbReference type="ESTHER" id="9rick-w2uzw1">
    <property type="family name" value="Atu1826-like"/>
</dbReference>